<organism evidence="2 3">
    <name type="scientific">Steinernema glaseri</name>
    <dbReference type="NCBI Taxonomy" id="37863"/>
    <lineage>
        <taxon>Eukaryota</taxon>
        <taxon>Metazoa</taxon>
        <taxon>Ecdysozoa</taxon>
        <taxon>Nematoda</taxon>
        <taxon>Chromadorea</taxon>
        <taxon>Rhabditida</taxon>
        <taxon>Tylenchina</taxon>
        <taxon>Panagrolaimomorpha</taxon>
        <taxon>Strongyloidoidea</taxon>
        <taxon>Steinernematidae</taxon>
        <taxon>Steinernema</taxon>
    </lineage>
</organism>
<evidence type="ECO:0000313" key="2">
    <source>
        <dbReference type="Proteomes" id="UP000095287"/>
    </source>
</evidence>
<evidence type="ECO:0000259" key="1">
    <source>
        <dbReference type="Pfam" id="PF13679"/>
    </source>
</evidence>
<evidence type="ECO:0000313" key="3">
    <source>
        <dbReference type="WBParaSite" id="L893_g12557.t1"/>
    </source>
</evidence>
<keyword evidence="2" id="KW-1185">Reference proteome</keyword>
<reference evidence="3" key="1">
    <citation type="submission" date="2016-11" db="UniProtKB">
        <authorList>
            <consortium name="WormBaseParasite"/>
        </authorList>
    </citation>
    <scope>IDENTIFICATION</scope>
</reference>
<dbReference type="InterPro" id="IPR025714">
    <property type="entry name" value="Methyltranfer_dom"/>
</dbReference>
<dbReference type="InterPro" id="IPR052220">
    <property type="entry name" value="METTL25"/>
</dbReference>
<name>A0A1I7Y4E9_9BILA</name>
<proteinExistence type="predicted"/>
<dbReference type="WBParaSite" id="L893_g12557.t1">
    <property type="protein sequence ID" value="L893_g12557.t1"/>
    <property type="gene ID" value="L893_g12557"/>
</dbReference>
<protein>
    <submittedName>
        <fullName evidence="3">Methyltranfer_dom domain-containing protein</fullName>
    </submittedName>
</protein>
<feature type="domain" description="Methyltransferase" evidence="1">
    <location>
        <begin position="81"/>
        <end position="228"/>
    </location>
</feature>
<dbReference type="Pfam" id="PF13679">
    <property type="entry name" value="Methyltransf_32"/>
    <property type="match status" value="1"/>
</dbReference>
<accession>A0A1I7Y4E9</accession>
<dbReference type="PANTHER" id="PTHR12496:SF2">
    <property type="entry name" value="METHYLTRANSFERASE-LIKE PROTEIN 25B"/>
    <property type="match status" value="1"/>
</dbReference>
<dbReference type="AlphaFoldDB" id="A0A1I7Y4E9"/>
<sequence>MIDHVIEKHWEKLPSSWKQYFDSLRSPQEYAVLFEAASTSVPPLGLLSLKSAVKRESIPRTPRLAEAVKLGNKLRVKIKQKKEHEITRIIALCEEVLLEAPMDEIVDLGAGLGHLSRILAHYLAEEHPERRILVSTVEGDSKLVESSRALDERFGKRVANDVDWKSPNREDAFIRCDEQLQQEGDDTSKILLGLHTCGDFSPTIIRYFANNSAARHLVHFGCCYHKLNGGADKLYAQVYDDQLDKCTEAGFPMSERYKNMTLSYAARELACHAQEQFVERIKRERDFSTFEVNCYRAVLEWIIVDKLGNEAARHQPVKSVKKAADFWEYAQKAVEGDLLQQINAIIEKDRAGVEEVVNTELQRIFSVYCLRLMLAPLVESTILRDRQAFLEEKGIQATLEAIFEPTLSPRNIALLASRG</sequence>
<dbReference type="Proteomes" id="UP000095287">
    <property type="component" value="Unplaced"/>
</dbReference>
<dbReference type="PANTHER" id="PTHR12496">
    <property type="entry name" value="CGI-41 METHYLTRANSFERASE"/>
    <property type="match status" value="1"/>
</dbReference>